<evidence type="ECO:0000256" key="2">
    <source>
        <dbReference type="SAM" id="SignalP"/>
    </source>
</evidence>
<feature type="domain" description="Choice-of-anchor I" evidence="3">
    <location>
        <begin position="53"/>
        <end position="529"/>
    </location>
</feature>
<dbReference type="EMBL" id="SCWF01000001">
    <property type="protein sequence ID" value="TDM15390.1"/>
    <property type="molecule type" value="Genomic_DNA"/>
</dbReference>
<reference evidence="4 5" key="1">
    <citation type="submission" date="2019-01" db="EMBL/GenBank/DDBJ databases">
        <title>Draft genome sequences of the type strains of six Macrococcus species.</title>
        <authorList>
            <person name="Mazhar S."/>
            <person name="Altermann E."/>
            <person name="Hill C."/>
            <person name="Mcauliffe O."/>
        </authorList>
    </citation>
    <scope>NUCLEOTIDE SEQUENCE [LARGE SCALE GENOMIC DNA]</scope>
    <source>
        <strain evidence="4 5">ATCC 51825</strain>
    </source>
</reference>
<dbReference type="RefSeq" id="WP_133450599.1">
    <property type="nucleotide sequence ID" value="NZ_SCWF01000001.1"/>
</dbReference>
<dbReference type="Proteomes" id="UP000294843">
    <property type="component" value="Unassembled WGS sequence"/>
</dbReference>
<feature type="compositionally biased region" description="Basic and acidic residues" evidence="1">
    <location>
        <begin position="429"/>
        <end position="445"/>
    </location>
</feature>
<feature type="chain" id="PRO_5020989335" description="Choice-of-anchor I domain-containing protein" evidence="2">
    <location>
        <begin position="25"/>
        <end position="533"/>
    </location>
</feature>
<dbReference type="Gene3D" id="2.130.10.10">
    <property type="entry name" value="YVTN repeat-like/Quinoprotein amine dehydrogenase"/>
    <property type="match status" value="1"/>
</dbReference>
<dbReference type="AlphaFoldDB" id="A0A4R6C244"/>
<protein>
    <recommendedName>
        <fullName evidence="3">Choice-of-anchor I domain-containing protein</fullName>
    </recommendedName>
</protein>
<evidence type="ECO:0000313" key="4">
    <source>
        <dbReference type="EMBL" id="TDM15390.1"/>
    </source>
</evidence>
<keyword evidence="2" id="KW-0732">Signal</keyword>
<evidence type="ECO:0000259" key="3">
    <source>
        <dbReference type="Pfam" id="PF22494"/>
    </source>
</evidence>
<evidence type="ECO:0000256" key="1">
    <source>
        <dbReference type="SAM" id="MobiDB-lite"/>
    </source>
</evidence>
<dbReference type="InterPro" id="IPR015943">
    <property type="entry name" value="WD40/YVTN_repeat-like_dom_sf"/>
</dbReference>
<accession>A0A4R6C244</accession>
<feature type="region of interest" description="Disordered" evidence="1">
    <location>
        <begin position="426"/>
        <end position="448"/>
    </location>
</feature>
<dbReference type="InterPro" id="IPR055188">
    <property type="entry name" value="Choice_anch_I"/>
</dbReference>
<dbReference type="PANTHER" id="PTHR46928:SF1">
    <property type="entry name" value="MESENCHYME-SPECIFIC CELL SURFACE GLYCOPROTEIN"/>
    <property type="match status" value="1"/>
</dbReference>
<dbReference type="NCBIfam" id="NF038117">
    <property type="entry name" value="choice_anch_I"/>
    <property type="match status" value="1"/>
</dbReference>
<dbReference type="Pfam" id="PF22494">
    <property type="entry name" value="choice_anch_I"/>
    <property type="match status" value="1"/>
</dbReference>
<gene>
    <name evidence="4" type="ORF">ERX55_00335</name>
</gene>
<proteinExistence type="predicted"/>
<keyword evidence="5" id="KW-1185">Reference proteome</keyword>
<evidence type="ECO:0000313" key="5">
    <source>
        <dbReference type="Proteomes" id="UP000294843"/>
    </source>
</evidence>
<sequence length="533" mass="58946">MNELFKVLSTGTLAALMLSPYADAASVSSYSEKSTLKINQLARYDSQTSFGESGTEIVAYDKKYKRAYSINGALNALDILDAAKLTKGKLPLIKRVSLKDFNAQGSDITSVAVHPQHKYIAVSVPAADKTDNGHVVFLSMNGHFKGQVEVGALPDMLTFTPNGRHLVVANEGEPNDDYTVNPEGSVSVIRTKPNGRIKQSDVTTTYFDRSMIGSDVRDLGRTQEESFRNLEPEYITIDNNNNVAYITIQERNAVATYNIKKKKFISVKGLGYKDYHQTTIDVSDKDDKINMKNYPLFGMYQPDGISHLNYRGHVYLLTANEGDTQDYKGFSEETRVADIADKFKTTSDYFSGFDSAILKDKKALGRLKTSTSNPFTNADGTYDAVVTFGGRSFSVVEADSMKQVYDSGDDFEKITAKAFPAAFNSQQEEPGKIEFDSRSDDKGPEAESVTVGKVGRHQYAFIGLERTGGIMVYNMDNPSKPVFDTYFKSQDNKDISPEGLTFIPKEQSPTKKPLLMASHEMSGTIAVYEFTGK</sequence>
<feature type="signal peptide" evidence="2">
    <location>
        <begin position="1"/>
        <end position="24"/>
    </location>
</feature>
<dbReference type="OrthoDB" id="9801679at2"/>
<dbReference type="PANTHER" id="PTHR46928">
    <property type="entry name" value="MESENCHYME-SPECIFIC CELL SURFACE GLYCOPROTEIN"/>
    <property type="match status" value="1"/>
</dbReference>
<dbReference type="InterPro" id="IPR052956">
    <property type="entry name" value="Mesenchyme-surface_protein"/>
</dbReference>
<comment type="caution">
    <text evidence="4">The sequence shown here is derived from an EMBL/GenBank/DDBJ whole genome shotgun (WGS) entry which is preliminary data.</text>
</comment>
<name>A0A4R6C244_9STAP</name>
<dbReference type="SUPFAM" id="SSF75011">
    <property type="entry name" value="3-carboxy-cis,cis-mucoante lactonizing enzyme"/>
    <property type="match status" value="1"/>
</dbReference>
<organism evidence="4 5">
    <name type="scientific">Macrococcus bovicus</name>
    <dbReference type="NCBI Taxonomy" id="69968"/>
    <lineage>
        <taxon>Bacteria</taxon>
        <taxon>Bacillati</taxon>
        <taxon>Bacillota</taxon>
        <taxon>Bacilli</taxon>
        <taxon>Bacillales</taxon>
        <taxon>Staphylococcaceae</taxon>
        <taxon>Macrococcus</taxon>
    </lineage>
</organism>